<accession>A0A1C5J319</accession>
<proteinExistence type="predicted"/>
<dbReference type="CDD" id="cd00093">
    <property type="entry name" value="HTH_XRE"/>
    <property type="match status" value="1"/>
</dbReference>
<keyword evidence="3" id="KW-1185">Reference proteome</keyword>
<dbReference type="Pfam" id="PF13560">
    <property type="entry name" value="HTH_31"/>
    <property type="match status" value="1"/>
</dbReference>
<dbReference type="PROSITE" id="PS50943">
    <property type="entry name" value="HTH_CROC1"/>
    <property type="match status" value="1"/>
</dbReference>
<reference evidence="2 3" key="1">
    <citation type="submission" date="2016-06" db="EMBL/GenBank/DDBJ databases">
        <authorList>
            <person name="Kjaerup R.B."/>
            <person name="Dalgaard T.S."/>
            <person name="Juul-Madsen H.R."/>
        </authorList>
    </citation>
    <scope>NUCLEOTIDE SEQUENCE [LARGE SCALE GENOMIC DNA]</scope>
    <source>
        <strain evidence="2 3">DSM 43904</strain>
    </source>
</reference>
<evidence type="ECO:0000313" key="3">
    <source>
        <dbReference type="Proteomes" id="UP000198217"/>
    </source>
</evidence>
<dbReference type="SUPFAM" id="SSF47413">
    <property type="entry name" value="lambda repressor-like DNA-binding domains"/>
    <property type="match status" value="1"/>
</dbReference>
<dbReference type="AlphaFoldDB" id="A0A1C5J319"/>
<protein>
    <submittedName>
        <fullName evidence="2">Helix-turn-helix domain-containing protein</fullName>
    </submittedName>
</protein>
<feature type="domain" description="HTH cro/C1-type" evidence="1">
    <location>
        <begin position="10"/>
        <end position="52"/>
    </location>
</feature>
<sequence length="108" mass="11842">MIVYAVGELLRQWRQRRGLSQLDLAIAADVSARHVSLVETGRSKPSADMILRRPDRLHVSVLRSRTPAVLTRLLTDAALRDAAAQVGREIAAMPDPADLVPRLAALAR</sequence>
<organism evidence="2 3">
    <name type="scientific">Micromonospora echinaurantiaca</name>
    <dbReference type="NCBI Taxonomy" id="47857"/>
    <lineage>
        <taxon>Bacteria</taxon>
        <taxon>Bacillati</taxon>
        <taxon>Actinomycetota</taxon>
        <taxon>Actinomycetes</taxon>
        <taxon>Micromonosporales</taxon>
        <taxon>Micromonosporaceae</taxon>
        <taxon>Micromonospora</taxon>
    </lineage>
</organism>
<dbReference type="GO" id="GO:0003677">
    <property type="term" value="F:DNA binding"/>
    <property type="evidence" value="ECO:0007669"/>
    <property type="project" value="InterPro"/>
</dbReference>
<dbReference type="SMART" id="SM00530">
    <property type="entry name" value="HTH_XRE"/>
    <property type="match status" value="1"/>
</dbReference>
<gene>
    <name evidence="2" type="ORF">GA0070609_4010</name>
</gene>
<name>A0A1C5J319_9ACTN</name>
<dbReference type="InterPro" id="IPR001387">
    <property type="entry name" value="Cro/C1-type_HTH"/>
</dbReference>
<dbReference type="Proteomes" id="UP000198217">
    <property type="component" value="Chromosome I"/>
</dbReference>
<evidence type="ECO:0000313" key="2">
    <source>
        <dbReference type="EMBL" id="SCG64964.1"/>
    </source>
</evidence>
<dbReference type="Gene3D" id="1.10.260.40">
    <property type="entry name" value="lambda repressor-like DNA-binding domains"/>
    <property type="match status" value="1"/>
</dbReference>
<dbReference type="EMBL" id="LT607750">
    <property type="protein sequence ID" value="SCG64964.1"/>
    <property type="molecule type" value="Genomic_DNA"/>
</dbReference>
<dbReference type="InterPro" id="IPR010982">
    <property type="entry name" value="Lambda_DNA-bd_dom_sf"/>
</dbReference>
<evidence type="ECO:0000259" key="1">
    <source>
        <dbReference type="PROSITE" id="PS50943"/>
    </source>
</evidence>